<dbReference type="PANTHER" id="PTHR47811:SF1">
    <property type="entry name" value="TRNA PSEUDOURIDINE SYNTHASE D"/>
    <property type="match status" value="1"/>
</dbReference>
<dbReference type="InterPro" id="IPR050170">
    <property type="entry name" value="TruD_pseudoU_synthase"/>
</dbReference>
<dbReference type="RefSeq" id="WP_126751190.1">
    <property type="nucleotide sequence ID" value="NZ_JBHUMT010000016.1"/>
</dbReference>
<dbReference type="GO" id="GO:0005829">
    <property type="term" value="C:cytosol"/>
    <property type="evidence" value="ECO:0007669"/>
    <property type="project" value="TreeGrafter"/>
</dbReference>
<feature type="active site" description="Nucleophile" evidence="4">
    <location>
        <position position="85"/>
    </location>
</feature>
<keyword evidence="2 4" id="KW-0819">tRNA processing</keyword>
<evidence type="ECO:0000256" key="1">
    <source>
        <dbReference type="ARBA" id="ARBA00007953"/>
    </source>
</evidence>
<dbReference type="EC" id="5.4.99.27" evidence="4"/>
<evidence type="ECO:0000313" key="6">
    <source>
        <dbReference type="EMBL" id="RUO67520.1"/>
    </source>
</evidence>
<evidence type="ECO:0000256" key="2">
    <source>
        <dbReference type="ARBA" id="ARBA00022694"/>
    </source>
</evidence>
<dbReference type="PROSITE" id="PS50984">
    <property type="entry name" value="TRUD"/>
    <property type="match status" value="1"/>
</dbReference>
<gene>
    <name evidence="4" type="primary">truD</name>
    <name evidence="6" type="ORF">CWI73_01225</name>
</gene>
<dbReference type="Proteomes" id="UP000288361">
    <property type="component" value="Unassembled WGS sequence"/>
</dbReference>
<protein>
    <recommendedName>
        <fullName evidence="4">tRNA pseudouridine synthase D</fullName>
        <ecNumber evidence="4">5.4.99.27</ecNumber>
    </recommendedName>
    <alternativeName>
        <fullName evidence="4">tRNA pseudouridine(13) synthase</fullName>
    </alternativeName>
    <alternativeName>
        <fullName evidence="4">tRNA pseudouridylate synthase D</fullName>
    </alternativeName>
    <alternativeName>
        <fullName evidence="4">tRNA-uridine isomerase D</fullName>
    </alternativeName>
</protein>
<accession>A0A432YW18</accession>
<dbReference type="GO" id="GO:0031119">
    <property type="term" value="P:tRNA pseudouridine synthesis"/>
    <property type="evidence" value="ECO:0007669"/>
    <property type="project" value="UniProtKB-UniRule"/>
</dbReference>
<evidence type="ECO:0000256" key="3">
    <source>
        <dbReference type="ARBA" id="ARBA00023235"/>
    </source>
</evidence>
<dbReference type="HAMAP" id="MF_01082">
    <property type="entry name" value="TruD"/>
    <property type="match status" value="1"/>
</dbReference>
<dbReference type="GO" id="GO:0160150">
    <property type="term" value="F:tRNA pseudouridine(13) synthase activity"/>
    <property type="evidence" value="ECO:0007669"/>
    <property type="project" value="UniProtKB-EC"/>
</dbReference>
<dbReference type="PROSITE" id="PS01268">
    <property type="entry name" value="UPF0024"/>
    <property type="match status" value="1"/>
</dbReference>
<dbReference type="CDD" id="cd02575">
    <property type="entry name" value="PseudoU_synth_EcTruD"/>
    <property type="match status" value="1"/>
</dbReference>
<dbReference type="SUPFAM" id="SSF55120">
    <property type="entry name" value="Pseudouridine synthase"/>
    <property type="match status" value="1"/>
</dbReference>
<dbReference type="Gene3D" id="3.30.2350.20">
    <property type="entry name" value="TruD, catalytic domain"/>
    <property type="match status" value="1"/>
</dbReference>
<dbReference type="InterPro" id="IPR020119">
    <property type="entry name" value="PsdUridine_synth_TruD_CS"/>
</dbReference>
<evidence type="ECO:0000256" key="4">
    <source>
        <dbReference type="HAMAP-Rule" id="MF_01082"/>
    </source>
</evidence>
<sequence length="351" mass="39545">MLAPETVNCQELTTLNAGEKPSANFKATPEDFQVIEQLTVEDEHDGEHQWLWVRKRGANTVFCAEKIARFAGVSPKQVSYSGLKDRQAVTWQWFSIQLPGKDTLDWQSLNDDEMTIEKVIRRTKKLRSGLHSGNRFVIRLHGVSDMALLKERWKQVMQNGAINYFGEQRFGRNGDNVAAAERWIMASRPKRLSKAKRGLYLSALRSFLFNLMASERAKQLGADSLLEGDCAMLAGSNSMFTVEHWDHELKQRLASKDIEIALPLPGSANKSMSAGESADFENKLLDPYQSWIEALAKLRVDEGRRAWKVTPDEPELKELDESTVELSFTLPSGAYATTILTEIATISGEHK</sequence>
<dbReference type="Gene3D" id="3.30.2340.10">
    <property type="entry name" value="TruD, insertion domain"/>
    <property type="match status" value="1"/>
</dbReference>
<dbReference type="Pfam" id="PF01142">
    <property type="entry name" value="TruD"/>
    <property type="match status" value="2"/>
</dbReference>
<proteinExistence type="inferred from homology"/>
<dbReference type="InterPro" id="IPR011760">
    <property type="entry name" value="PsdUridine_synth_TruD_insert"/>
</dbReference>
<dbReference type="InterPro" id="IPR042214">
    <property type="entry name" value="TruD_catalytic"/>
</dbReference>
<dbReference type="EMBL" id="PIQA01000001">
    <property type="protein sequence ID" value="RUO67520.1"/>
    <property type="molecule type" value="Genomic_DNA"/>
</dbReference>
<reference evidence="6 7" key="1">
    <citation type="journal article" date="2011" name="Front. Microbiol.">
        <title>Genomic signatures of strain selection and enhancement in Bacillus atrophaeus var. globigii, a historical biowarfare simulant.</title>
        <authorList>
            <person name="Gibbons H.S."/>
            <person name="Broomall S.M."/>
            <person name="McNew L.A."/>
            <person name="Daligault H."/>
            <person name="Chapman C."/>
            <person name="Bruce D."/>
            <person name="Karavis M."/>
            <person name="Krepps M."/>
            <person name="McGregor P.A."/>
            <person name="Hong C."/>
            <person name="Park K.H."/>
            <person name="Akmal A."/>
            <person name="Feldman A."/>
            <person name="Lin J.S."/>
            <person name="Chang W.E."/>
            <person name="Higgs B.W."/>
            <person name="Demirev P."/>
            <person name="Lindquist J."/>
            <person name="Liem A."/>
            <person name="Fochler E."/>
            <person name="Read T.D."/>
            <person name="Tapia R."/>
            <person name="Johnson S."/>
            <person name="Bishop-Lilly K.A."/>
            <person name="Detter C."/>
            <person name="Han C."/>
            <person name="Sozhamannan S."/>
            <person name="Rosenzweig C.N."/>
            <person name="Skowronski E.W."/>
        </authorList>
    </citation>
    <scope>NUCLEOTIDE SEQUENCE [LARGE SCALE GENOMIC DNA]</scope>
    <source>
        <strain evidence="6 7">TPS4-2</strain>
    </source>
</reference>
<comment type="caution">
    <text evidence="6">The sequence shown here is derived from an EMBL/GenBank/DDBJ whole genome shotgun (WGS) entry which is preliminary data.</text>
</comment>
<dbReference type="InterPro" id="IPR020103">
    <property type="entry name" value="PsdUridine_synth_cat_dom_sf"/>
</dbReference>
<dbReference type="InterPro" id="IPR001656">
    <property type="entry name" value="PsdUridine_synth_TruD"/>
</dbReference>
<evidence type="ECO:0000313" key="7">
    <source>
        <dbReference type="Proteomes" id="UP000288361"/>
    </source>
</evidence>
<comment type="catalytic activity">
    <reaction evidence="4">
        <text>uridine(13) in tRNA = pseudouridine(13) in tRNA</text>
        <dbReference type="Rhea" id="RHEA:42540"/>
        <dbReference type="Rhea" id="RHEA-COMP:10105"/>
        <dbReference type="Rhea" id="RHEA-COMP:10106"/>
        <dbReference type="ChEBI" id="CHEBI:65314"/>
        <dbReference type="ChEBI" id="CHEBI:65315"/>
        <dbReference type="EC" id="5.4.99.27"/>
    </reaction>
</comment>
<comment type="similarity">
    <text evidence="1 4">Belongs to the pseudouridine synthase TruD family.</text>
</comment>
<dbReference type="InterPro" id="IPR043165">
    <property type="entry name" value="TruD_insert_sf"/>
</dbReference>
<dbReference type="PANTHER" id="PTHR47811">
    <property type="entry name" value="TRNA PSEUDOURIDINE SYNTHASE D"/>
    <property type="match status" value="1"/>
</dbReference>
<keyword evidence="3 4" id="KW-0413">Isomerase</keyword>
<name>A0A432YW18_9GAMM</name>
<feature type="domain" description="TRUD" evidence="5">
    <location>
        <begin position="160"/>
        <end position="309"/>
    </location>
</feature>
<dbReference type="AlphaFoldDB" id="A0A432YW18"/>
<organism evidence="6 7">
    <name type="scientific">Idiomarina piscisalsi</name>
    <dbReference type="NCBI Taxonomy" id="1096243"/>
    <lineage>
        <taxon>Bacteria</taxon>
        <taxon>Pseudomonadati</taxon>
        <taxon>Pseudomonadota</taxon>
        <taxon>Gammaproteobacteria</taxon>
        <taxon>Alteromonadales</taxon>
        <taxon>Idiomarinaceae</taxon>
        <taxon>Idiomarina</taxon>
    </lineage>
</organism>
<comment type="function">
    <text evidence="4">Responsible for synthesis of pseudouridine from uracil-13 in transfer RNAs.</text>
</comment>
<dbReference type="GO" id="GO:0003723">
    <property type="term" value="F:RNA binding"/>
    <property type="evidence" value="ECO:0007669"/>
    <property type="project" value="InterPro"/>
</dbReference>
<evidence type="ECO:0000259" key="5">
    <source>
        <dbReference type="PROSITE" id="PS50984"/>
    </source>
</evidence>